<evidence type="ECO:0000256" key="2">
    <source>
        <dbReference type="ARBA" id="ARBA00023015"/>
    </source>
</evidence>
<keyword evidence="8" id="KW-1185">Reference proteome</keyword>
<dbReference type="InterPro" id="IPR017884">
    <property type="entry name" value="SANT_dom"/>
</dbReference>
<feature type="compositionally biased region" description="Basic and acidic residues" evidence="5">
    <location>
        <begin position="584"/>
        <end position="598"/>
    </location>
</feature>
<dbReference type="Proteomes" id="UP001386955">
    <property type="component" value="Unassembled WGS sequence"/>
</dbReference>
<protein>
    <recommendedName>
        <fullName evidence="6">SANT domain-containing protein</fullName>
    </recommendedName>
</protein>
<dbReference type="GO" id="GO:0003714">
    <property type="term" value="F:transcription corepressor activity"/>
    <property type="evidence" value="ECO:0007669"/>
    <property type="project" value="TreeGrafter"/>
</dbReference>
<dbReference type="FunFam" id="1.10.10.60:FF:000374">
    <property type="entry name" value="Arginine-glutamic acid dipeptide repeat protein"/>
    <property type="match status" value="1"/>
</dbReference>
<evidence type="ECO:0000256" key="3">
    <source>
        <dbReference type="ARBA" id="ARBA00023163"/>
    </source>
</evidence>
<feature type="region of interest" description="Disordered" evidence="5">
    <location>
        <begin position="843"/>
        <end position="892"/>
    </location>
</feature>
<evidence type="ECO:0000313" key="8">
    <source>
        <dbReference type="Proteomes" id="UP001386955"/>
    </source>
</evidence>
<sequence>MKMSGLNLDAVHTTLGDPTNSRRRISSSMSLSSFHTYYVSLESSKPRVTIPSHAPHARDPSTITLSQGREGLGCFVFHFLFFFLFFSSPPPSLQFNLRTAHETSSSLTQLRFFMRLSPPSSSSMEADAVRVNHMNCIDGQADEQSLSPEYSGVYDVFGEPDIFPRVGEQYQVEIPSLISKSEYYSFLRNSQEAESTASSLYKFRVGLPIPIIWIKDEGEKNRHNHQSNGVTNKIESSKLECMKETSNDLGCNNLKPKLGYADSTLVNGMKLGESGNSMQQETEIEMREKHRDKGHCLVPGAASDAWNEIEEASFILGLYIFGKNLVQVKRFIGSKKMGDILSFYYGKFYKSDKYQRWSGCRKMRSRKCIYGQKIFTGPRQQELLSRLLPNVSEECYNKLLEVSKVFVEGKMLLEDYVLTLKASVGLKALVEGVGVGKGKEDLTGFTIDSLKSTQALPVRQEIPVGKACSTLTPSEIISFLTGDFRLSKARTSDLFWEAVWPRLLARGWHSEQPDSLNYAVASKHSLVFLVPGVKKFSRKLVKGNHYFDSVSDVLCKVASDPELIELDKIADNDSTSKEGNGWTKDTKLDRENSPDQPRHCYLKVKTPNRGTDVMKFTVVDTSLASEKMTKVRELRGLPFEVLKAFTFENDSDDENTSEEQTNESESVNTTCSDRGKNDITKASKSNIEKDVSSFFNGLENNPSKDELPRSTMGFSCLSSAYKGPKTEFLSNTLRKDGIKCPSLQRMVSDNRNDLVPVTKRRRRLTACSRAKKNSNTANFFVVPRVNQDEASFCPVPDNSICSANVTVNSFVASEVKQDEVIPQKSKFSESVLSWEIPAQEKKSLADFPTQKNKTLVDPPSNPSSIINAEAVPDTSSSGTKDQCDKPGPRTMIDLNLPVSPEVEADEPFVNEVVEMQQNSTGKESDDLSVGTNSKLGDQPDLQIRRQSTRNRPPTTKVLEAFAFGYLDRKEKRKSRDYLQDSSTRPSRRVSRKVADSSNGDTDLEKEKKTDVVCNGHGIPSSDGNVIYTVMKDK</sequence>
<dbReference type="InterPro" id="IPR057712">
    <property type="entry name" value="DUF7952"/>
</dbReference>
<dbReference type="EMBL" id="JAYMYS010000006">
    <property type="protein sequence ID" value="KAK7387885.1"/>
    <property type="molecule type" value="Genomic_DNA"/>
</dbReference>
<evidence type="ECO:0000256" key="4">
    <source>
        <dbReference type="ARBA" id="ARBA00023242"/>
    </source>
</evidence>
<feature type="region of interest" description="Disordered" evidence="5">
    <location>
        <begin position="574"/>
        <end position="598"/>
    </location>
</feature>
<keyword evidence="3" id="KW-0804">Transcription</keyword>
<comment type="subcellular location">
    <subcellularLocation>
        <location evidence="1">Nucleus</location>
    </subcellularLocation>
</comment>
<dbReference type="Gene3D" id="1.10.10.60">
    <property type="entry name" value="Homeodomain-like"/>
    <property type="match status" value="1"/>
</dbReference>
<dbReference type="GO" id="GO:0005634">
    <property type="term" value="C:nucleus"/>
    <property type="evidence" value="ECO:0007669"/>
    <property type="project" value="UniProtKB-SubCell"/>
</dbReference>
<dbReference type="Pfam" id="PF25826">
    <property type="entry name" value="DUF7952"/>
    <property type="match status" value="1"/>
</dbReference>
<evidence type="ECO:0000256" key="5">
    <source>
        <dbReference type="SAM" id="MobiDB-lite"/>
    </source>
</evidence>
<gene>
    <name evidence="7" type="ORF">VNO78_22683</name>
</gene>
<reference evidence="7 8" key="1">
    <citation type="submission" date="2024-01" db="EMBL/GenBank/DDBJ databases">
        <title>The genomes of 5 underutilized Papilionoideae crops provide insights into root nodulation and disease resistanc.</title>
        <authorList>
            <person name="Jiang F."/>
        </authorList>
    </citation>
    <scope>NUCLEOTIDE SEQUENCE [LARGE SCALE GENOMIC DNA]</scope>
    <source>
        <strain evidence="7">DUOXIRENSHENG_FW03</strain>
        <tissue evidence="7">Leaves</tissue>
    </source>
</reference>
<dbReference type="PANTHER" id="PTHR13859">
    <property type="entry name" value="ATROPHIN-RELATED"/>
    <property type="match status" value="1"/>
</dbReference>
<feature type="region of interest" description="Disordered" evidence="5">
    <location>
        <begin position="971"/>
        <end position="1022"/>
    </location>
</feature>
<feature type="compositionally biased region" description="Acidic residues" evidence="5">
    <location>
        <begin position="650"/>
        <end position="662"/>
    </location>
</feature>
<feature type="region of interest" description="Disordered" evidence="5">
    <location>
        <begin position="917"/>
        <end position="955"/>
    </location>
</feature>
<dbReference type="InterPro" id="IPR056067">
    <property type="entry name" value="DUF7650"/>
</dbReference>
<proteinExistence type="predicted"/>
<evidence type="ECO:0000256" key="1">
    <source>
        <dbReference type="ARBA" id="ARBA00004123"/>
    </source>
</evidence>
<dbReference type="InterPro" id="IPR009057">
    <property type="entry name" value="Homeodomain-like_sf"/>
</dbReference>
<evidence type="ECO:0000259" key="6">
    <source>
        <dbReference type="PROSITE" id="PS51293"/>
    </source>
</evidence>
<feature type="domain" description="SANT" evidence="6">
    <location>
        <begin position="301"/>
        <end position="353"/>
    </location>
</feature>
<evidence type="ECO:0000313" key="7">
    <source>
        <dbReference type="EMBL" id="KAK7387885.1"/>
    </source>
</evidence>
<keyword evidence="2" id="KW-0805">Transcription regulation</keyword>
<dbReference type="AlphaFoldDB" id="A0AAN9XCE1"/>
<dbReference type="Pfam" id="PF24662">
    <property type="entry name" value="DUF7650"/>
    <property type="match status" value="1"/>
</dbReference>
<dbReference type="PROSITE" id="PS51293">
    <property type="entry name" value="SANT"/>
    <property type="match status" value="1"/>
</dbReference>
<dbReference type="PANTHER" id="PTHR13859:SF34">
    <property type="entry name" value="SANT DOMAIN-CONTAINING PROTEIN"/>
    <property type="match status" value="1"/>
</dbReference>
<organism evidence="7 8">
    <name type="scientific">Psophocarpus tetragonolobus</name>
    <name type="common">Winged bean</name>
    <name type="synonym">Dolichos tetragonolobus</name>
    <dbReference type="NCBI Taxonomy" id="3891"/>
    <lineage>
        <taxon>Eukaryota</taxon>
        <taxon>Viridiplantae</taxon>
        <taxon>Streptophyta</taxon>
        <taxon>Embryophyta</taxon>
        <taxon>Tracheophyta</taxon>
        <taxon>Spermatophyta</taxon>
        <taxon>Magnoliopsida</taxon>
        <taxon>eudicotyledons</taxon>
        <taxon>Gunneridae</taxon>
        <taxon>Pentapetalae</taxon>
        <taxon>rosids</taxon>
        <taxon>fabids</taxon>
        <taxon>Fabales</taxon>
        <taxon>Fabaceae</taxon>
        <taxon>Papilionoideae</taxon>
        <taxon>50 kb inversion clade</taxon>
        <taxon>NPAAA clade</taxon>
        <taxon>indigoferoid/millettioid clade</taxon>
        <taxon>Phaseoleae</taxon>
        <taxon>Psophocarpus</taxon>
    </lineage>
</organism>
<comment type="caution">
    <text evidence="7">The sequence shown here is derived from an EMBL/GenBank/DDBJ whole genome shotgun (WGS) entry which is preliminary data.</text>
</comment>
<dbReference type="SUPFAM" id="SSF46689">
    <property type="entry name" value="Homeodomain-like"/>
    <property type="match status" value="1"/>
</dbReference>
<name>A0AAN9XCE1_PSOTE</name>
<feature type="region of interest" description="Disordered" evidence="5">
    <location>
        <begin position="650"/>
        <end position="679"/>
    </location>
</feature>
<keyword evidence="4" id="KW-0539">Nucleus</keyword>
<accession>A0AAN9XCE1</accession>